<dbReference type="CDD" id="cd02440">
    <property type="entry name" value="AdoMet_MTases"/>
    <property type="match status" value="1"/>
</dbReference>
<name>A0A940P4S1_9ENTE</name>
<dbReference type="GO" id="GO:0008757">
    <property type="term" value="F:S-adenosylmethionine-dependent methyltransferase activity"/>
    <property type="evidence" value="ECO:0007669"/>
    <property type="project" value="InterPro"/>
</dbReference>
<evidence type="ECO:0000313" key="3">
    <source>
        <dbReference type="Proteomes" id="UP000674938"/>
    </source>
</evidence>
<feature type="domain" description="Methyltransferase type 11" evidence="1">
    <location>
        <begin position="48"/>
        <end position="144"/>
    </location>
</feature>
<gene>
    <name evidence="2" type="ORF">I6N95_01740</name>
</gene>
<reference evidence="2" key="1">
    <citation type="submission" date="2020-12" db="EMBL/GenBank/DDBJ databases">
        <title>Vagococcus allomyrinae sp. nov. and Enterococcus lavae sp. nov., isolated from the larvae of Allomyrina dichotoma.</title>
        <authorList>
            <person name="Lee S.D."/>
        </authorList>
    </citation>
    <scope>NUCLEOTIDE SEQUENCE</scope>
    <source>
        <strain evidence="2">BWB3-3</strain>
    </source>
</reference>
<dbReference type="GO" id="GO:0032259">
    <property type="term" value="P:methylation"/>
    <property type="evidence" value="ECO:0007669"/>
    <property type="project" value="UniProtKB-KW"/>
</dbReference>
<keyword evidence="3" id="KW-1185">Reference proteome</keyword>
<accession>A0A940P4S1</accession>
<protein>
    <submittedName>
        <fullName evidence="2">Class I SAM-dependent methyltransferase</fullName>
    </submittedName>
</protein>
<dbReference type="PANTHER" id="PTHR43861">
    <property type="entry name" value="TRANS-ACONITATE 2-METHYLTRANSFERASE-RELATED"/>
    <property type="match status" value="1"/>
</dbReference>
<evidence type="ECO:0000259" key="1">
    <source>
        <dbReference type="Pfam" id="PF08241"/>
    </source>
</evidence>
<keyword evidence="2" id="KW-0489">Methyltransferase</keyword>
<dbReference type="InterPro" id="IPR029063">
    <property type="entry name" value="SAM-dependent_MTases_sf"/>
</dbReference>
<proteinExistence type="predicted"/>
<dbReference type="Pfam" id="PF08241">
    <property type="entry name" value="Methyltransf_11"/>
    <property type="match status" value="1"/>
</dbReference>
<comment type="caution">
    <text evidence="2">The sequence shown here is derived from an EMBL/GenBank/DDBJ whole genome shotgun (WGS) entry which is preliminary data.</text>
</comment>
<keyword evidence="2" id="KW-0808">Transferase</keyword>
<dbReference type="EMBL" id="JAEEGA010000001">
    <property type="protein sequence ID" value="MBP1039721.1"/>
    <property type="molecule type" value="Genomic_DNA"/>
</dbReference>
<dbReference type="SUPFAM" id="SSF53335">
    <property type="entry name" value="S-adenosyl-L-methionine-dependent methyltransferases"/>
    <property type="match status" value="1"/>
</dbReference>
<organism evidence="2 3">
    <name type="scientific">Vagococcus allomyrinae</name>
    <dbReference type="NCBI Taxonomy" id="2794353"/>
    <lineage>
        <taxon>Bacteria</taxon>
        <taxon>Bacillati</taxon>
        <taxon>Bacillota</taxon>
        <taxon>Bacilli</taxon>
        <taxon>Lactobacillales</taxon>
        <taxon>Enterococcaceae</taxon>
        <taxon>Vagococcus</taxon>
    </lineage>
</organism>
<sequence length="192" mass="21469">MTHQHFNDENHEQFMRKVDYLDNHLRQLTLPPEDLFARIPLKKHDTVLDLGAGTGYLTLPAAAYVKETVYALDLSAKMLALIATRAKAANLTNIECLNSSIEALPLEAESVNQVFASLVLHELPDLETALTQIHRVLKTEGHLTILELAEHDHHGAPRLTPSALRNALELTGFTITKEEHPESDLYIIIAQK</sequence>
<dbReference type="AlphaFoldDB" id="A0A940P4S1"/>
<dbReference type="RefSeq" id="WP_209524612.1">
    <property type="nucleotide sequence ID" value="NZ_JAEEGA010000001.1"/>
</dbReference>
<dbReference type="Gene3D" id="3.40.50.150">
    <property type="entry name" value="Vaccinia Virus protein VP39"/>
    <property type="match status" value="1"/>
</dbReference>
<dbReference type="Proteomes" id="UP000674938">
    <property type="component" value="Unassembled WGS sequence"/>
</dbReference>
<evidence type="ECO:0000313" key="2">
    <source>
        <dbReference type="EMBL" id="MBP1039721.1"/>
    </source>
</evidence>
<dbReference type="InterPro" id="IPR013216">
    <property type="entry name" value="Methyltransf_11"/>
</dbReference>